<dbReference type="Gene3D" id="1.10.287.890">
    <property type="entry name" value="Crystal structure of tRNA isopentenylpyrophosphate transferase (bh2366) domain"/>
    <property type="match status" value="1"/>
</dbReference>
<keyword evidence="2" id="KW-0808">Transferase</keyword>
<keyword evidence="3" id="KW-0203">Cytokinin biosynthesis</keyword>
<dbReference type="PANTHER" id="PTHR11088">
    <property type="entry name" value="TRNA DIMETHYLALLYLTRANSFERASE"/>
    <property type="match status" value="1"/>
</dbReference>
<evidence type="ECO:0000256" key="6">
    <source>
        <dbReference type="ARBA" id="ARBA00051744"/>
    </source>
</evidence>
<keyword evidence="5" id="KW-0067">ATP-binding</keyword>
<evidence type="ECO:0000256" key="4">
    <source>
        <dbReference type="ARBA" id="ARBA00022741"/>
    </source>
</evidence>
<evidence type="ECO:0000313" key="10">
    <source>
        <dbReference type="Proteomes" id="UP000434276"/>
    </source>
</evidence>
<dbReference type="EMBL" id="CACSHJ010000089">
    <property type="protein sequence ID" value="CAA0382944.1"/>
    <property type="molecule type" value="Genomic_DNA"/>
</dbReference>
<dbReference type="OrthoDB" id="775260at2759"/>
<dbReference type="EC" id="2.5.1.112" evidence="8"/>
<dbReference type="InterPro" id="IPR039657">
    <property type="entry name" value="Dimethylallyltransferase"/>
</dbReference>
<gene>
    <name evidence="9" type="ORF">C24_LOCUS13164</name>
</gene>
<protein>
    <recommendedName>
        <fullName evidence="8">adenylate dimethylallyltransferase (ADP/ATP-dependent)</fullName>
        <ecNumber evidence="8">2.5.1.112</ecNumber>
    </recommendedName>
</protein>
<dbReference type="InterPro" id="IPR027417">
    <property type="entry name" value="P-loop_NTPase"/>
</dbReference>
<evidence type="ECO:0000256" key="7">
    <source>
        <dbReference type="ARBA" id="ARBA00052386"/>
    </source>
</evidence>
<dbReference type="SUPFAM" id="SSF52540">
    <property type="entry name" value="P-loop containing nucleoside triphosphate hydrolases"/>
    <property type="match status" value="1"/>
</dbReference>
<dbReference type="GO" id="GO:0005524">
    <property type="term" value="F:ATP binding"/>
    <property type="evidence" value="ECO:0007669"/>
    <property type="project" value="UniProtKB-KW"/>
</dbReference>
<dbReference type="AlphaFoldDB" id="A0A5S9XDZ2"/>
<evidence type="ECO:0000313" key="9">
    <source>
        <dbReference type="EMBL" id="CAA0382944.1"/>
    </source>
</evidence>
<comment type="catalytic activity">
    <reaction evidence="7">
        <text>dimethylallyl diphosphate + ADP = N(6)-(dimethylallyl)adenosine 5'-diphosphate + diphosphate</text>
        <dbReference type="Rhea" id="RHEA:36327"/>
        <dbReference type="ChEBI" id="CHEBI:33019"/>
        <dbReference type="ChEBI" id="CHEBI:57623"/>
        <dbReference type="ChEBI" id="CHEBI:73533"/>
        <dbReference type="ChEBI" id="CHEBI:456216"/>
        <dbReference type="EC" id="2.5.1.112"/>
    </reaction>
</comment>
<dbReference type="PANTHER" id="PTHR11088:SF86">
    <property type="entry name" value="ADENYLATE ISOPENTENYLTRANSFERASE 4-RELATED"/>
    <property type="match status" value="1"/>
</dbReference>
<dbReference type="GO" id="GO:0052622">
    <property type="term" value="F:ATP/ADP dimethylallyltransferase activity"/>
    <property type="evidence" value="ECO:0007669"/>
    <property type="project" value="UniProtKB-EC"/>
</dbReference>
<name>A0A5S9XDZ2_ARATH</name>
<dbReference type="FunFam" id="1.10.287.890:FF:000003">
    <property type="entry name" value="Adenylate isopentenyltransferase"/>
    <property type="match status" value="1"/>
</dbReference>
<evidence type="ECO:0000256" key="2">
    <source>
        <dbReference type="ARBA" id="ARBA00022679"/>
    </source>
</evidence>
<keyword evidence="4" id="KW-0547">Nucleotide-binding</keyword>
<comment type="similarity">
    <text evidence="1">Belongs to the IPP transferase family.</text>
</comment>
<evidence type="ECO:0000256" key="5">
    <source>
        <dbReference type="ARBA" id="ARBA00022840"/>
    </source>
</evidence>
<dbReference type="GO" id="GO:0009691">
    <property type="term" value="P:cytokinin biosynthetic process"/>
    <property type="evidence" value="ECO:0007669"/>
    <property type="project" value="UniProtKB-KW"/>
</dbReference>
<evidence type="ECO:0000256" key="3">
    <source>
        <dbReference type="ARBA" id="ARBA00022712"/>
    </source>
</evidence>
<proteinExistence type="inferred from homology"/>
<reference evidence="9 10" key="1">
    <citation type="submission" date="2019-12" db="EMBL/GenBank/DDBJ databases">
        <authorList>
            <person name="Jiao W.-B."/>
            <person name="Schneeberger K."/>
        </authorList>
    </citation>
    <scope>NUCLEOTIDE SEQUENCE [LARGE SCALE GENOMIC DNA]</scope>
    <source>
        <strain evidence="10">cv. C24</strain>
    </source>
</reference>
<evidence type="ECO:0000256" key="8">
    <source>
        <dbReference type="ARBA" id="ARBA00066838"/>
    </source>
</evidence>
<sequence length="330" mass="37258">MQNLTSTFVSPSMIPITSPRLRLPPPRSVVPMTTVCMEQSYKQKVVVIMGATGSGKSRLSIDLATRFSGEIVNSDKIQFYNGLKVTTNQMSILERCGVPHHLLGELPPDEGELSTSEFRSFASLSISEITARGKLPIIAGGSNSFIHALLVDRFDPKTYPFSSEASISSGLRYECCFLWVDVSVSVLFEYLSKRVDQMMESGMFEELAGFYDPRYSGSAIRAHGIHKTIGIPEFDGYFSLYPPERKHKMSEWDEARKAAYDEAVQEIKENTWRLAKKQIERIMKLKSSGWDIQRLDATPSFGRSSREIWDKTVLDESIKVVKRFLVKDKV</sequence>
<comment type="catalytic activity">
    <reaction evidence="6">
        <text>dimethylallyl diphosphate + ATP = N(6)-(dimethylallyl)adenosine 5'-triphosphate + diphosphate</text>
        <dbReference type="Rhea" id="RHEA:36331"/>
        <dbReference type="ChEBI" id="CHEBI:30616"/>
        <dbReference type="ChEBI" id="CHEBI:33019"/>
        <dbReference type="ChEBI" id="CHEBI:57623"/>
        <dbReference type="ChEBI" id="CHEBI:73532"/>
        <dbReference type="EC" id="2.5.1.112"/>
    </reaction>
</comment>
<dbReference type="ExpressionAtlas" id="A0A5S9XDZ2">
    <property type="expression patterns" value="baseline and differential"/>
</dbReference>
<organism evidence="9 10">
    <name type="scientific">Arabidopsis thaliana</name>
    <name type="common">Mouse-ear cress</name>
    <dbReference type="NCBI Taxonomy" id="3702"/>
    <lineage>
        <taxon>Eukaryota</taxon>
        <taxon>Viridiplantae</taxon>
        <taxon>Streptophyta</taxon>
        <taxon>Embryophyta</taxon>
        <taxon>Tracheophyta</taxon>
        <taxon>Spermatophyta</taxon>
        <taxon>Magnoliopsida</taxon>
        <taxon>eudicotyledons</taxon>
        <taxon>Gunneridae</taxon>
        <taxon>Pentapetalae</taxon>
        <taxon>rosids</taxon>
        <taxon>malvids</taxon>
        <taxon>Brassicales</taxon>
        <taxon>Brassicaceae</taxon>
        <taxon>Camelineae</taxon>
        <taxon>Arabidopsis</taxon>
    </lineage>
</organism>
<dbReference type="Gene3D" id="3.40.50.300">
    <property type="entry name" value="P-loop containing nucleotide triphosphate hydrolases"/>
    <property type="match status" value="1"/>
</dbReference>
<dbReference type="Proteomes" id="UP000434276">
    <property type="component" value="Unassembled WGS sequence"/>
</dbReference>
<evidence type="ECO:0000256" key="1">
    <source>
        <dbReference type="ARBA" id="ARBA00005842"/>
    </source>
</evidence>
<dbReference type="Pfam" id="PF01715">
    <property type="entry name" value="IPPT"/>
    <property type="match status" value="2"/>
</dbReference>
<accession>A0A5S9XDZ2</accession>